<evidence type="ECO:0000259" key="6">
    <source>
        <dbReference type="Pfam" id="PF08281"/>
    </source>
</evidence>
<dbReference type="AlphaFoldDB" id="A0A1G6NX85"/>
<evidence type="ECO:0000256" key="1">
    <source>
        <dbReference type="ARBA" id="ARBA00010641"/>
    </source>
</evidence>
<dbReference type="InterPro" id="IPR007627">
    <property type="entry name" value="RNA_pol_sigma70_r2"/>
</dbReference>
<accession>A0A1G6NX85</accession>
<evidence type="ECO:0000256" key="3">
    <source>
        <dbReference type="ARBA" id="ARBA00023082"/>
    </source>
</evidence>
<keyword evidence="3" id="KW-0731">Sigma factor</keyword>
<evidence type="ECO:0000256" key="4">
    <source>
        <dbReference type="ARBA" id="ARBA00023163"/>
    </source>
</evidence>
<name>A0A1G6NX85_NIADE</name>
<feature type="domain" description="RNA polymerase sigma factor 70 region 4 type 2" evidence="6">
    <location>
        <begin position="144"/>
        <end position="182"/>
    </location>
</feature>
<evidence type="ECO:0000259" key="5">
    <source>
        <dbReference type="Pfam" id="PF04542"/>
    </source>
</evidence>
<keyword evidence="8" id="KW-1185">Reference proteome</keyword>
<dbReference type="Gene3D" id="1.10.1740.10">
    <property type="match status" value="1"/>
</dbReference>
<evidence type="ECO:0000256" key="2">
    <source>
        <dbReference type="ARBA" id="ARBA00023015"/>
    </source>
</evidence>
<protein>
    <submittedName>
        <fullName evidence="7">RNA polymerase, sigma subunit, ECF family</fullName>
    </submittedName>
</protein>
<gene>
    <name evidence="7" type="ORF">SAMN04487894_103432</name>
</gene>
<dbReference type="InterPro" id="IPR013324">
    <property type="entry name" value="RNA_pol_sigma_r3/r4-like"/>
</dbReference>
<dbReference type="InterPro" id="IPR013249">
    <property type="entry name" value="RNA_pol_sigma70_r4_t2"/>
</dbReference>
<dbReference type="NCBIfam" id="TIGR02937">
    <property type="entry name" value="sigma70-ECF"/>
    <property type="match status" value="1"/>
</dbReference>
<dbReference type="Pfam" id="PF04542">
    <property type="entry name" value="Sigma70_r2"/>
    <property type="match status" value="1"/>
</dbReference>
<comment type="similarity">
    <text evidence="1">Belongs to the sigma-70 factor family. ECF subfamily.</text>
</comment>
<dbReference type="Proteomes" id="UP000198757">
    <property type="component" value="Unassembled WGS sequence"/>
</dbReference>
<dbReference type="InterPro" id="IPR014284">
    <property type="entry name" value="RNA_pol_sigma-70_dom"/>
</dbReference>
<dbReference type="InterPro" id="IPR036388">
    <property type="entry name" value="WH-like_DNA-bd_sf"/>
</dbReference>
<dbReference type="InterPro" id="IPR013325">
    <property type="entry name" value="RNA_pol_sigma_r2"/>
</dbReference>
<evidence type="ECO:0000313" key="8">
    <source>
        <dbReference type="Proteomes" id="UP000198757"/>
    </source>
</evidence>
<dbReference type="SUPFAM" id="SSF88946">
    <property type="entry name" value="Sigma2 domain of RNA polymerase sigma factors"/>
    <property type="match status" value="1"/>
</dbReference>
<dbReference type="STRING" id="1285928.SAMN04487894_103432"/>
<evidence type="ECO:0000313" key="7">
    <source>
        <dbReference type="EMBL" id="SDC72543.1"/>
    </source>
</evidence>
<dbReference type="SUPFAM" id="SSF88659">
    <property type="entry name" value="Sigma3 and sigma4 domains of RNA polymerase sigma factors"/>
    <property type="match status" value="1"/>
</dbReference>
<dbReference type="GO" id="GO:0003677">
    <property type="term" value="F:DNA binding"/>
    <property type="evidence" value="ECO:0007669"/>
    <property type="project" value="InterPro"/>
</dbReference>
<dbReference type="GO" id="GO:0006352">
    <property type="term" value="P:DNA-templated transcription initiation"/>
    <property type="evidence" value="ECO:0007669"/>
    <property type="project" value="InterPro"/>
</dbReference>
<dbReference type="PANTHER" id="PTHR43133">
    <property type="entry name" value="RNA POLYMERASE ECF-TYPE SIGMA FACTO"/>
    <property type="match status" value="1"/>
</dbReference>
<dbReference type="InterPro" id="IPR039425">
    <property type="entry name" value="RNA_pol_sigma-70-like"/>
</dbReference>
<dbReference type="Gene3D" id="1.10.10.10">
    <property type="entry name" value="Winged helix-like DNA-binding domain superfamily/Winged helix DNA-binding domain"/>
    <property type="match status" value="1"/>
</dbReference>
<proteinExistence type="inferred from homology"/>
<dbReference type="CDD" id="cd06171">
    <property type="entry name" value="Sigma70_r4"/>
    <property type="match status" value="1"/>
</dbReference>
<keyword evidence="2" id="KW-0805">Transcription regulation</keyword>
<feature type="domain" description="RNA polymerase sigma-70 region 2" evidence="5">
    <location>
        <begin position="39"/>
        <end position="108"/>
    </location>
</feature>
<dbReference type="Pfam" id="PF08281">
    <property type="entry name" value="Sigma70_r4_2"/>
    <property type="match status" value="1"/>
</dbReference>
<reference evidence="8" key="1">
    <citation type="submission" date="2016-10" db="EMBL/GenBank/DDBJ databases">
        <authorList>
            <person name="Varghese N."/>
            <person name="Submissions S."/>
        </authorList>
    </citation>
    <scope>NUCLEOTIDE SEQUENCE [LARGE SCALE GENOMIC DNA]</scope>
    <source>
        <strain evidence="8">DSM 25811 / CCM 8410 / LMG 26954 / E90</strain>
    </source>
</reference>
<dbReference type="PANTHER" id="PTHR43133:SF51">
    <property type="entry name" value="RNA POLYMERASE SIGMA FACTOR"/>
    <property type="match status" value="1"/>
</dbReference>
<dbReference type="GO" id="GO:0016987">
    <property type="term" value="F:sigma factor activity"/>
    <property type="evidence" value="ECO:0007669"/>
    <property type="project" value="UniProtKB-KW"/>
</dbReference>
<organism evidence="7 8">
    <name type="scientific">Niabella drilacis (strain DSM 25811 / CCM 8410 / CCUG 62505 / LMG 26954 / E90)</name>
    <dbReference type="NCBI Taxonomy" id="1285928"/>
    <lineage>
        <taxon>Bacteria</taxon>
        <taxon>Pseudomonadati</taxon>
        <taxon>Bacteroidota</taxon>
        <taxon>Chitinophagia</taxon>
        <taxon>Chitinophagales</taxon>
        <taxon>Chitinophagaceae</taxon>
        <taxon>Niabella</taxon>
    </lineage>
</organism>
<dbReference type="EMBL" id="FMZO01000003">
    <property type="protein sequence ID" value="SDC72543.1"/>
    <property type="molecule type" value="Genomic_DNA"/>
</dbReference>
<keyword evidence="4" id="KW-0804">Transcription</keyword>
<sequence length="201" mass="23373">MQEAIAATIEQRMITYLKKTDNELINLFSKGHTPALDSLLNRYQEKLFSTILFLVKDKYHAEDICQDVFIKIIETLKNGKYKEEGKFLPWAMRIAHNLCVDYFRKLKRIPFTKNSVDHEVLDTINSSDQNVEEKIITVQNIGKAQDMLEQLPEEQREVIILRHFANLSFKEIADMTGCSINTALGRMRYGLLNLRKMMTGK</sequence>